<evidence type="ECO:0008006" key="4">
    <source>
        <dbReference type="Google" id="ProtNLM"/>
    </source>
</evidence>
<organism evidence="2 3">
    <name type="scientific">Streptomyces caatingaensis</name>
    <dbReference type="NCBI Taxonomy" id="1678637"/>
    <lineage>
        <taxon>Bacteria</taxon>
        <taxon>Bacillati</taxon>
        <taxon>Actinomycetota</taxon>
        <taxon>Actinomycetes</taxon>
        <taxon>Kitasatosporales</taxon>
        <taxon>Streptomycetaceae</taxon>
        <taxon>Streptomyces</taxon>
    </lineage>
</organism>
<dbReference type="Proteomes" id="UP000037288">
    <property type="component" value="Unassembled WGS sequence"/>
</dbReference>
<dbReference type="OrthoDB" id="4325143at2"/>
<feature type="signal peptide" evidence="1">
    <location>
        <begin position="1"/>
        <end position="25"/>
    </location>
</feature>
<keyword evidence="1" id="KW-0732">Signal</keyword>
<sequence length="134" mass="14063">MASRHRHRTAAVAALAAVLAIPAVTGCSGSKKTVDCASLAEDLRRDVDDLRGAIRDDSKDPQAAQEFIDRINRDLGKVTRQTDTQGDSDVKDATGELTAAVDDIQDSIGDGERPDVTSLTRAVDSLAGACRATG</sequence>
<evidence type="ECO:0000256" key="1">
    <source>
        <dbReference type="SAM" id="SignalP"/>
    </source>
</evidence>
<evidence type="ECO:0000313" key="2">
    <source>
        <dbReference type="EMBL" id="KNB49375.1"/>
    </source>
</evidence>
<comment type="caution">
    <text evidence="2">The sequence shown here is derived from an EMBL/GenBank/DDBJ whole genome shotgun (WGS) entry which is preliminary data.</text>
</comment>
<dbReference type="RefSeq" id="WP_049719326.1">
    <property type="nucleotide sequence ID" value="NZ_LFXA01000018.1"/>
</dbReference>
<dbReference type="AlphaFoldDB" id="A0A0K9X7F9"/>
<evidence type="ECO:0000313" key="3">
    <source>
        <dbReference type="Proteomes" id="UP000037288"/>
    </source>
</evidence>
<reference evidence="3" key="1">
    <citation type="submission" date="2015-07" db="EMBL/GenBank/DDBJ databases">
        <title>Draft genome sequence of Streptomyces sp. CMAA 1322, a bacterium isolated from Caatinga biome, from dry forest semiarid of Brazil.</title>
        <authorList>
            <person name="Santos S.N."/>
            <person name="Gacesa R."/>
            <person name="Taketani R.G."/>
            <person name="Long P.F."/>
            <person name="Melo I.S."/>
        </authorList>
    </citation>
    <scope>NUCLEOTIDE SEQUENCE [LARGE SCALE GENOMIC DNA]</scope>
    <source>
        <strain evidence="3">CMAA 1322</strain>
    </source>
</reference>
<dbReference type="PATRIC" id="fig|1678637.3.peg.6261"/>
<dbReference type="EMBL" id="LFXA01000018">
    <property type="protein sequence ID" value="KNB49375.1"/>
    <property type="molecule type" value="Genomic_DNA"/>
</dbReference>
<protein>
    <recommendedName>
        <fullName evidence="4">Secreted protein</fullName>
    </recommendedName>
</protein>
<keyword evidence="3" id="KW-1185">Reference proteome</keyword>
<feature type="chain" id="PRO_5038981771" description="Secreted protein" evidence="1">
    <location>
        <begin position="26"/>
        <end position="134"/>
    </location>
</feature>
<name>A0A0K9X7F9_9ACTN</name>
<accession>A0A0K9X7F9</accession>
<dbReference type="STRING" id="1678637.AC230_29370"/>
<gene>
    <name evidence="2" type="ORF">AC230_29370</name>
</gene>
<proteinExistence type="predicted"/>
<dbReference type="PROSITE" id="PS51257">
    <property type="entry name" value="PROKAR_LIPOPROTEIN"/>
    <property type="match status" value="1"/>
</dbReference>